<reference evidence="1" key="1">
    <citation type="submission" date="2020-10" db="EMBL/GenBank/DDBJ databases">
        <authorList>
            <person name="Gilroy R."/>
        </authorList>
    </citation>
    <scope>NUCLEOTIDE SEQUENCE</scope>
    <source>
        <strain evidence="1">ChiGjej1B1-24693</strain>
    </source>
</reference>
<dbReference type="AlphaFoldDB" id="A0A9D1KQ72"/>
<protein>
    <submittedName>
        <fullName evidence="1">PQQ-like beta-propeller repeat protein</fullName>
    </submittedName>
</protein>
<evidence type="ECO:0000313" key="2">
    <source>
        <dbReference type="Proteomes" id="UP000886842"/>
    </source>
</evidence>
<dbReference type="InterPro" id="IPR015943">
    <property type="entry name" value="WD40/YVTN_repeat-like_dom_sf"/>
</dbReference>
<evidence type="ECO:0000313" key="1">
    <source>
        <dbReference type="EMBL" id="HIT77148.1"/>
    </source>
</evidence>
<dbReference type="Proteomes" id="UP000886842">
    <property type="component" value="Unassembled WGS sequence"/>
</dbReference>
<dbReference type="Gene3D" id="2.130.10.10">
    <property type="entry name" value="YVTN repeat-like/Quinoprotein amine dehydrogenase"/>
    <property type="match status" value="1"/>
</dbReference>
<gene>
    <name evidence="1" type="ORF">IAA98_16345</name>
</gene>
<organism evidence="1 2">
    <name type="scientific">Candidatus Avipropionibacterium avicola</name>
    <dbReference type="NCBI Taxonomy" id="2840701"/>
    <lineage>
        <taxon>Bacteria</taxon>
        <taxon>Bacillati</taxon>
        <taxon>Actinomycetota</taxon>
        <taxon>Actinomycetes</taxon>
        <taxon>Propionibacteriales</taxon>
        <taxon>Propionibacteriaceae</taxon>
        <taxon>Propionibacteriaceae incertae sedis</taxon>
        <taxon>Candidatus Avipropionibacterium</taxon>
    </lineage>
</organism>
<comment type="caution">
    <text evidence="1">The sequence shown here is derived from an EMBL/GenBank/DDBJ whole genome shotgun (WGS) entry which is preliminary data.</text>
</comment>
<dbReference type="SUPFAM" id="SSF50998">
    <property type="entry name" value="Quinoprotein alcohol dehydrogenase-like"/>
    <property type="match status" value="1"/>
</dbReference>
<sequence length="142" mass="15045">MAWDLTEDRISWQTAPVAGLQSVSVLVPREDGKLWALSGSNSLFLFNPQSRTVVQTVEITGPGGWTGTPALAPGQDGLLYGSTGSGNIFTLNPETGGHQVITSGRYVLPHTDGRLYFSRGPELFRATLTRGGRAGGCDEPLG</sequence>
<name>A0A9D1KQ72_9ACTN</name>
<accession>A0A9D1KQ72</accession>
<proteinExistence type="predicted"/>
<dbReference type="InterPro" id="IPR011047">
    <property type="entry name" value="Quinoprotein_ADH-like_sf"/>
</dbReference>
<dbReference type="EMBL" id="DVLP01000467">
    <property type="protein sequence ID" value="HIT77148.1"/>
    <property type="molecule type" value="Genomic_DNA"/>
</dbReference>
<reference evidence="1" key="2">
    <citation type="journal article" date="2021" name="PeerJ">
        <title>Extensive microbial diversity within the chicken gut microbiome revealed by metagenomics and culture.</title>
        <authorList>
            <person name="Gilroy R."/>
            <person name="Ravi A."/>
            <person name="Getino M."/>
            <person name="Pursley I."/>
            <person name="Horton D.L."/>
            <person name="Alikhan N.F."/>
            <person name="Baker D."/>
            <person name="Gharbi K."/>
            <person name="Hall N."/>
            <person name="Watson M."/>
            <person name="Adriaenssens E.M."/>
            <person name="Foster-Nyarko E."/>
            <person name="Jarju S."/>
            <person name="Secka A."/>
            <person name="Antonio M."/>
            <person name="Oren A."/>
            <person name="Chaudhuri R.R."/>
            <person name="La Ragione R."/>
            <person name="Hildebrand F."/>
            <person name="Pallen M.J."/>
        </authorList>
    </citation>
    <scope>NUCLEOTIDE SEQUENCE</scope>
    <source>
        <strain evidence="1">ChiGjej1B1-24693</strain>
    </source>
</reference>